<keyword evidence="4" id="KW-0808">Transferase</keyword>
<reference evidence="15" key="1">
    <citation type="submission" date="2017-02" db="EMBL/GenBank/DDBJ databases">
        <authorList>
            <person name="Varghese N."/>
            <person name="Submissions S."/>
        </authorList>
    </citation>
    <scope>NUCLEOTIDE SEQUENCE [LARGE SCALE GENOMIC DNA]</scope>
    <source>
        <strain evidence="15">ATCC 700200</strain>
    </source>
</reference>
<name>A0A1T4WU38_9BACT</name>
<dbReference type="SUPFAM" id="SSF52172">
    <property type="entry name" value="CheY-like"/>
    <property type="match status" value="1"/>
</dbReference>
<dbReference type="EMBL" id="FUYE01000002">
    <property type="protein sequence ID" value="SKA80378.1"/>
    <property type="molecule type" value="Genomic_DNA"/>
</dbReference>
<dbReference type="CDD" id="cd00130">
    <property type="entry name" value="PAS"/>
    <property type="match status" value="3"/>
</dbReference>
<feature type="domain" description="PAC" evidence="13">
    <location>
        <begin position="336"/>
        <end position="386"/>
    </location>
</feature>
<dbReference type="InterPro" id="IPR011006">
    <property type="entry name" value="CheY-like_superfamily"/>
</dbReference>
<evidence type="ECO:0000259" key="11">
    <source>
        <dbReference type="PROSITE" id="PS50110"/>
    </source>
</evidence>
<feature type="domain" description="Histidine kinase" evidence="10">
    <location>
        <begin position="522"/>
        <end position="742"/>
    </location>
</feature>
<dbReference type="Gene3D" id="3.30.565.10">
    <property type="entry name" value="Histidine kinase-like ATPase, C-terminal domain"/>
    <property type="match status" value="1"/>
</dbReference>
<dbReference type="Gene3D" id="3.30.450.20">
    <property type="entry name" value="PAS domain"/>
    <property type="match status" value="4"/>
</dbReference>
<dbReference type="PRINTS" id="PR00344">
    <property type="entry name" value="BCTRLSENSOR"/>
</dbReference>
<evidence type="ECO:0000313" key="14">
    <source>
        <dbReference type="EMBL" id="SKA80378.1"/>
    </source>
</evidence>
<dbReference type="InterPro" id="IPR036890">
    <property type="entry name" value="HATPase_C_sf"/>
</dbReference>
<dbReference type="STRING" id="48467.SAMN02745166_00624"/>
<feature type="domain" description="PAS" evidence="12">
    <location>
        <begin position="380"/>
        <end position="454"/>
    </location>
</feature>
<keyword evidence="8" id="KW-0902">Two-component regulatory system</keyword>
<dbReference type="InterPro" id="IPR005467">
    <property type="entry name" value="His_kinase_dom"/>
</dbReference>
<dbReference type="SUPFAM" id="SSF55874">
    <property type="entry name" value="ATPase domain of HSP90 chaperone/DNA topoisomerase II/histidine kinase"/>
    <property type="match status" value="1"/>
</dbReference>
<dbReference type="Proteomes" id="UP000190774">
    <property type="component" value="Unassembled WGS sequence"/>
</dbReference>
<dbReference type="Pfam" id="PF00989">
    <property type="entry name" value="PAS"/>
    <property type="match status" value="1"/>
</dbReference>
<evidence type="ECO:0000256" key="2">
    <source>
        <dbReference type="ARBA" id="ARBA00012438"/>
    </source>
</evidence>
<dbReference type="SUPFAM" id="SSF47384">
    <property type="entry name" value="Homodimeric domain of signal transducing histidine kinase"/>
    <property type="match status" value="1"/>
</dbReference>
<organism evidence="14 15">
    <name type="scientific">Prosthecobacter debontii</name>
    <dbReference type="NCBI Taxonomy" id="48467"/>
    <lineage>
        <taxon>Bacteria</taxon>
        <taxon>Pseudomonadati</taxon>
        <taxon>Verrucomicrobiota</taxon>
        <taxon>Verrucomicrobiia</taxon>
        <taxon>Verrucomicrobiales</taxon>
        <taxon>Verrucomicrobiaceae</taxon>
        <taxon>Prosthecobacter</taxon>
    </lineage>
</organism>
<evidence type="ECO:0000256" key="1">
    <source>
        <dbReference type="ARBA" id="ARBA00000085"/>
    </source>
</evidence>
<dbReference type="GO" id="GO:0000155">
    <property type="term" value="F:phosphorelay sensor kinase activity"/>
    <property type="evidence" value="ECO:0007669"/>
    <property type="project" value="InterPro"/>
</dbReference>
<evidence type="ECO:0000259" key="10">
    <source>
        <dbReference type="PROSITE" id="PS50109"/>
    </source>
</evidence>
<keyword evidence="3 9" id="KW-0597">Phosphoprotein</keyword>
<feature type="domain" description="PAS" evidence="12">
    <location>
        <begin position="1"/>
        <end position="53"/>
    </location>
</feature>
<dbReference type="InterPro" id="IPR003661">
    <property type="entry name" value="HisK_dim/P_dom"/>
</dbReference>
<dbReference type="InterPro" id="IPR000700">
    <property type="entry name" value="PAS-assoc_C"/>
</dbReference>
<sequence length="889" mass="97512">MHPFFEQTTLVALAIDASRNLIHASSAASRVLGYSTSELLQRPFISLLQAPSSITPAVFPHELTQVSPTQPTCCDLTLICRDGRPLPASFSVSTYLSPATGSQHLLLLMQPPLKALTQQVTSKEELFLRASLNALPIGLAVLDGDGVIVITNKAWGQPENQAVLPWTAGCPGDNYLDLCEKIAASGSEPARNTLDQVRSVLVGQLAEACIELSGTYQDEERNLLCKATRFQNHGPVHVAITHEDITAMRQTQRRAERNRQQFQDLFECAPDAMVMTNAEGLITLVNRQAEQLFGYQRDELIGQPVEILMQEQTRRSHVGLRQQYLASAIPRPMGVGRSNLKGRKRDGSVFHVDISLSPMQSDHGPQVVAAVRDITERVQAESQVRQALAMLNATDDGAFIFQPETLAFIFVNEGATRQLQYNREELLGMTALDILPEYDEPRLRSLLQPLLTGEKTVRRVTTQHRTRSGSQLPVEISLQVVTTEEGQRRCIAIARDITERLQRERKERRTQRLESIGTLAGGVAHDLNNALTPVLMICDLLKERYPEAAELLHTAESGAQRGADMVRHLLTFSRGVEGERQPVSLSDLFNEIAFIINGTFPKNIQLHLQHSPGLNLVLGDPTQLHQVILNLCVNARDAMPTGGSLKITAENIQLHAPLIGAQPESPAGSYIVCQISDTGLGIQPELLDRIFEPFFSTKGPDRGTGLGLSTALGIIRSHGGFIRVESTPGQGSTFSIYLPEAPLSSDFLIDLDPPPAPASSSDYTGQGQLILIVDDEPAVRDTITTVLTALNYRVLAAADGTEAIIHAVENKDSLHAVITDLHMPEMDGLNFVRALRRIIPTTRVIVASGRFEPPQVQQFELLGHCTLLPKPFTQPQLLEALHHALHASV</sequence>
<dbReference type="PROSITE" id="PS50110">
    <property type="entry name" value="RESPONSE_REGULATORY"/>
    <property type="match status" value="1"/>
</dbReference>
<protein>
    <recommendedName>
        <fullName evidence="2">histidine kinase</fullName>
        <ecNumber evidence="2">2.7.13.3</ecNumber>
    </recommendedName>
</protein>
<dbReference type="InterPro" id="IPR000014">
    <property type="entry name" value="PAS"/>
</dbReference>
<dbReference type="PANTHER" id="PTHR43065">
    <property type="entry name" value="SENSOR HISTIDINE KINASE"/>
    <property type="match status" value="1"/>
</dbReference>
<dbReference type="Gene3D" id="3.40.50.2300">
    <property type="match status" value="1"/>
</dbReference>
<dbReference type="InterPro" id="IPR004358">
    <property type="entry name" value="Sig_transdc_His_kin-like_C"/>
</dbReference>
<comment type="catalytic activity">
    <reaction evidence="1">
        <text>ATP + protein L-histidine = ADP + protein N-phospho-L-histidine.</text>
        <dbReference type="EC" id="2.7.13.3"/>
    </reaction>
</comment>
<dbReference type="PROSITE" id="PS50113">
    <property type="entry name" value="PAC"/>
    <property type="match status" value="2"/>
</dbReference>
<feature type="domain" description="PAC" evidence="13">
    <location>
        <begin position="458"/>
        <end position="509"/>
    </location>
</feature>
<evidence type="ECO:0000256" key="5">
    <source>
        <dbReference type="ARBA" id="ARBA00022741"/>
    </source>
</evidence>
<dbReference type="NCBIfam" id="TIGR00229">
    <property type="entry name" value="sensory_box"/>
    <property type="match status" value="2"/>
</dbReference>
<dbReference type="SMART" id="SM00086">
    <property type="entry name" value="PAC"/>
    <property type="match status" value="2"/>
</dbReference>
<evidence type="ECO:0000256" key="6">
    <source>
        <dbReference type="ARBA" id="ARBA00022777"/>
    </source>
</evidence>
<keyword evidence="5" id="KW-0547">Nucleotide-binding</keyword>
<dbReference type="InterPro" id="IPR013767">
    <property type="entry name" value="PAS_fold"/>
</dbReference>
<dbReference type="Pfam" id="PF02518">
    <property type="entry name" value="HATPase_c"/>
    <property type="match status" value="1"/>
</dbReference>
<dbReference type="InterPro" id="IPR036097">
    <property type="entry name" value="HisK_dim/P_sf"/>
</dbReference>
<evidence type="ECO:0000259" key="12">
    <source>
        <dbReference type="PROSITE" id="PS50112"/>
    </source>
</evidence>
<evidence type="ECO:0000313" key="15">
    <source>
        <dbReference type="Proteomes" id="UP000190774"/>
    </source>
</evidence>
<dbReference type="PROSITE" id="PS50109">
    <property type="entry name" value="HIS_KIN"/>
    <property type="match status" value="1"/>
</dbReference>
<dbReference type="Pfam" id="PF13426">
    <property type="entry name" value="PAS_9"/>
    <property type="match status" value="1"/>
</dbReference>
<dbReference type="CDD" id="cd00082">
    <property type="entry name" value="HisKA"/>
    <property type="match status" value="1"/>
</dbReference>
<dbReference type="Pfam" id="PF08448">
    <property type="entry name" value="PAS_4"/>
    <property type="match status" value="1"/>
</dbReference>
<dbReference type="SMART" id="SM00387">
    <property type="entry name" value="HATPase_c"/>
    <property type="match status" value="1"/>
</dbReference>
<dbReference type="RefSeq" id="WP_176159195.1">
    <property type="nucleotide sequence ID" value="NZ_FUYE01000002.1"/>
</dbReference>
<keyword evidence="15" id="KW-1185">Reference proteome</keyword>
<dbReference type="InterPro" id="IPR013656">
    <property type="entry name" value="PAS_4"/>
</dbReference>
<dbReference type="PANTHER" id="PTHR43065:SF46">
    <property type="entry name" value="C4-DICARBOXYLATE TRANSPORT SENSOR PROTEIN DCTB"/>
    <property type="match status" value="1"/>
</dbReference>
<evidence type="ECO:0000256" key="3">
    <source>
        <dbReference type="ARBA" id="ARBA00022553"/>
    </source>
</evidence>
<evidence type="ECO:0000256" key="8">
    <source>
        <dbReference type="ARBA" id="ARBA00023012"/>
    </source>
</evidence>
<evidence type="ECO:0000256" key="4">
    <source>
        <dbReference type="ARBA" id="ARBA00022679"/>
    </source>
</evidence>
<dbReference type="SUPFAM" id="SSF55785">
    <property type="entry name" value="PYP-like sensor domain (PAS domain)"/>
    <property type="match status" value="3"/>
</dbReference>
<gene>
    <name evidence="14" type="ORF">SAMN02745166_00624</name>
</gene>
<dbReference type="AlphaFoldDB" id="A0A1T4WU38"/>
<dbReference type="Pfam" id="PF00072">
    <property type="entry name" value="Response_reg"/>
    <property type="match status" value="1"/>
</dbReference>
<accession>A0A1T4WU38</accession>
<dbReference type="SMART" id="SM00388">
    <property type="entry name" value="HisKA"/>
    <property type="match status" value="1"/>
</dbReference>
<dbReference type="EC" id="2.7.13.3" evidence="2"/>
<feature type="domain" description="PAS" evidence="12">
    <location>
        <begin position="258"/>
        <end position="311"/>
    </location>
</feature>
<keyword evidence="6" id="KW-0418">Kinase</keyword>
<evidence type="ECO:0000256" key="9">
    <source>
        <dbReference type="PROSITE-ProRule" id="PRU00169"/>
    </source>
</evidence>
<evidence type="ECO:0000259" key="13">
    <source>
        <dbReference type="PROSITE" id="PS50113"/>
    </source>
</evidence>
<dbReference type="Pfam" id="PF00512">
    <property type="entry name" value="HisKA"/>
    <property type="match status" value="1"/>
</dbReference>
<evidence type="ECO:0000256" key="7">
    <source>
        <dbReference type="ARBA" id="ARBA00022840"/>
    </source>
</evidence>
<dbReference type="Gene3D" id="1.10.287.130">
    <property type="match status" value="1"/>
</dbReference>
<dbReference type="InterPro" id="IPR003594">
    <property type="entry name" value="HATPase_dom"/>
</dbReference>
<dbReference type="GO" id="GO:0005524">
    <property type="term" value="F:ATP binding"/>
    <property type="evidence" value="ECO:0007669"/>
    <property type="project" value="UniProtKB-KW"/>
</dbReference>
<feature type="modified residue" description="4-aspartylphosphate" evidence="9">
    <location>
        <position position="820"/>
    </location>
</feature>
<dbReference type="SMART" id="SM00091">
    <property type="entry name" value="PAS"/>
    <property type="match status" value="4"/>
</dbReference>
<dbReference type="InterPro" id="IPR035965">
    <property type="entry name" value="PAS-like_dom_sf"/>
</dbReference>
<dbReference type="GO" id="GO:0006355">
    <property type="term" value="P:regulation of DNA-templated transcription"/>
    <property type="evidence" value="ECO:0007669"/>
    <property type="project" value="InterPro"/>
</dbReference>
<proteinExistence type="predicted"/>
<feature type="domain" description="Response regulatory" evidence="11">
    <location>
        <begin position="769"/>
        <end position="885"/>
    </location>
</feature>
<keyword evidence="7" id="KW-0067">ATP-binding</keyword>
<dbReference type="InterPro" id="IPR001789">
    <property type="entry name" value="Sig_transdc_resp-reg_receiver"/>
</dbReference>
<dbReference type="InterPro" id="IPR001610">
    <property type="entry name" value="PAC"/>
</dbReference>
<dbReference type="CDD" id="cd00156">
    <property type="entry name" value="REC"/>
    <property type="match status" value="1"/>
</dbReference>
<dbReference type="PROSITE" id="PS50112">
    <property type="entry name" value="PAS"/>
    <property type="match status" value="3"/>
</dbReference>
<dbReference type="SMART" id="SM00448">
    <property type="entry name" value="REC"/>
    <property type="match status" value="1"/>
</dbReference>